<dbReference type="Proteomes" id="UP000046395">
    <property type="component" value="Unassembled WGS sequence"/>
</dbReference>
<proteinExistence type="predicted"/>
<feature type="compositionally biased region" description="Acidic residues" evidence="1">
    <location>
        <begin position="62"/>
        <end position="75"/>
    </location>
</feature>
<sequence>MADEIESFFKSKKKVSAKKMGAQTPDILGRHLEQAVQDQENFDVVEDEWKQGGVDRTVELPNEGDSEWIEEDENPEFNLPALKDLESDSGSADNEEDEINEDGLSKQKAWKVGEGNVEPTVEKQIEATTEEKPKAYVSPALKAHLATRVAKEMNLTSADEFPSLADADDLCKAEIDKKITPKATPTVAHGNAWRRMQEPRPSHFNSTAKTRRESPQKSLCASTFAQVMTGLFMQNGNIFYWFINDIREDFGIKKYQLM</sequence>
<organism evidence="2 3">
    <name type="scientific">Trichuris muris</name>
    <name type="common">Mouse whipworm</name>
    <dbReference type="NCBI Taxonomy" id="70415"/>
    <lineage>
        <taxon>Eukaryota</taxon>
        <taxon>Metazoa</taxon>
        <taxon>Ecdysozoa</taxon>
        <taxon>Nematoda</taxon>
        <taxon>Enoplea</taxon>
        <taxon>Dorylaimia</taxon>
        <taxon>Trichinellida</taxon>
        <taxon>Trichuridae</taxon>
        <taxon>Trichuris</taxon>
    </lineage>
</organism>
<feature type="region of interest" description="Disordered" evidence="1">
    <location>
        <begin position="1"/>
        <end position="22"/>
    </location>
</feature>
<name>A0A5S6Q2I1_TRIMR</name>
<dbReference type="WBParaSite" id="TMUE_0000001436.1">
    <property type="protein sequence ID" value="TMUE_0000001436.1"/>
    <property type="gene ID" value="WBGene00297330"/>
</dbReference>
<keyword evidence="2" id="KW-1185">Reference proteome</keyword>
<feature type="region of interest" description="Disordered" evidence="1">
    <location>
        <begin position="55"/>
        <end position="104"/>
    </location>
</feature>
<evidence type="ECO:0000313" key="2">
    <source>
        <dbReference type="Proteomes" id="UP000046395"/>
    </source>
</evidence>
<accession>A0A5S6Q2I1</accession>
<dbReference type="AlphaFoldDB" id="A0A5S6Q2I1"/>
<reference evidence="3" key="1">
    <citation type="submission" date="2019-12" db="UniProtKB">
        <authorList>
            <consortium name="WormBaseParasite"/>
        </authorList>
    </citation>
    <scope>IDENTIFICATION</scope>
</reference>
<protein>
    <submittedName>
        <fullName evidence="3">Uncharacterized protein</fullName>
    </submittedName>
</protein>
<evidence type="ECO:0000313" key="3">
    <source>
        <dbReference type="WBParaSite" id="TMUE_0000001436.1"/>
    </source>
</evidence>
<evidence type="ECO:0000256" key="1">
    <source>
        <dbReference type="SAM" id="MobiDB-lite"/>
    </source>
</evidence>